<dbReference type="InterPro" id="IPR051288">
    <property type="entry name" value="Serum_paraoxonase/arylesterase"/>
</dbReference>
<keyword evidence="11" id="KW-1185">Reference proteome</keyword>
<evidence type="ECO:0000256" key="5">
    <source>
        <dbReference type="PIRSR" id="PIRSR602640-1"/>
    </source>
</evidence>
<feature type="binding site" evidence="6">
    <location>
        <position position="273"/>
    </location>
    <ligand>
        <name>Ca(2+)</name>
        <dbReference type="ChEBI" id="CHEBI:29108"/>
        <label>1</label>
        <note>catalytic</note>
    </ligand>
</feature>
<name>A0A7I8WFS2_9ANNE</name>
<feature type="binding site" evidence="6">
    <location>
        <position position="55"/>
    </location>
    <ligand>
        <name>Ca(2+)</name>
        <dbReference type="ChEBI" id="CHEBI:29108"/>
        <label>1</label>
        <note>catalytic</note>
    </ligand>
</feature>
<dbReference type="GO" id="GO:0046872">
    <property type="term" value="F:metal ion binding"/>
    <property type="evidence" value="ECO:0007669"/>
    <property type="project" value="UniProtKB-KW"/>
</dbReference>
<dbReference type="EC" id="3.1.1.2" evidence="9"/>
<evidence type="ECO:0000256" key="9">
    <source>
        <dbReference type="RuleBase" id="RU368025"/>
    </source>
</evidence>
<dbReference type="GO" id="GO:0004064">
    <property type="term" value="F:arylesterase activity"/>
    <property type="evidence" value="ECO:0007669"/>
    <property type="project" value="UniProtKB-UniRule"/>
</dbReference>
<feature type="active site" description="Proton acceptor" evidence="5">
    <location>
        <position position="117"/>
    </location>
</feature>
<dbReference type="InterPro" id="IPR002640">
    <property type="entry name" value="Arylesterase"/>
</dbReference>
<sequence>MGPFSLKYIVFMASIAVYFYRQNVANFIISNGFFREIINHHPGKCRVLNGIKGSEDMHQLSNGKVIITSDIGNIADPTNQLPNHKGRLFTIDLESVAKKLIELELPKELEASNFFPHGISVLERPGKFPLVYVINHPRLSSDRVEKLEWDINTNKLKYLKSFTDPKFTFINDLVVYEEDVFYVTVFLRSTSRFMREIEGTFKLPLGYVLLYNHGETSIQADGLSMPNGINLSNDKKLLYLAEGGSYNIQIFKRHGIEKLELIQNVPLHTMPDNISVDKNGDLLIGCHPKLIDVYFHLHDNSLISPSQILRVKIQNDRAQSVTEIFADNGNLVKASTVAVVNKNALLIGTIGNELLLCDIHQDYLP</sequence>
<dbReference type="Pfam" id="PF01731">
    <property type="entry name" value="Arylesterase"/>
    <property type="match status" value="1"/>
</dbReference>
<dbReference type="PRINTS" id="PR01785">
    <property type="entry name" value="PARAOXONASE"/>
</dbReference>
<dbReference type="EMBL" id="CAJFCJ010000116">
    <property type="protein sequence ID" value="CAD5126981.1"/>
    <property type="molecule type" value="Genomic_DNA"/>
</dbReference>
<evidence type="ECO:0000256" key="8">
    <source>
        <dbReference type="PIRSR" id="PIRSR602640-4"/>
    </source>
</evidence>
<comment type="similarity">
    <text evidence="1 9">Belongs to the paraoxonase family.</text>
</comment>
<keyword evidence="6 9" id="KW-0106">Calcium</keyword>
<keyword evidence="3 7" id="KW-1015">Disulfide bond</keyword>
<dbReference type="SUPFAM" id="SSF63829">
    <property type="entry name" value="Calcium-dependent phosphotriesterase"/>
    <property type="match status" value="1"/>
</dbReference>
<evidence type="ECO:0000256" key="7">
    <source>
        <dbReference type="PIRSR" id="PIRSR602640-3"/>
    </source>
</evidence>
<evidence type="ECO:0000256" key="2">
    <source>
        <dbReference type="ARBA" id="ARBA00022801"/>
    </source>
</evidence>
<feature type="binding site" evidence="6">
    <location>
        <position position="171"/>
    </location>
    <ligand>
        <name>Ca(2+)</name>
        <dbReference type="ChEBI" id="CHEBI:29108"/>
        <label>1</label>
        <note>catalytic</note>
    </ligand>
</feature>
<evidence type="ECO:0000256" key="6">
    <source>
        <dbReference type="PIRSR" id="PIRSR602640-2"/>
    </source>
</evidence>
<evidence type="ECO:0000313" key="10">
    <source>
        <dbReference type="EMBL" id="CAD5126981.1"/>
    </source>
</evidence>
<dbReference type="PANTHER" id="PTHR11799">
    <property type="entry name" value="PARAOXONASE"/>
    <property type="match status" value="1"/>
</dbReference>
<evidence type="ECO:0000313" key="11">
    <source>
        <dbReference type="Proteomes" id="UP000549394"/>
    </source>
</evidence>
<feature type="disulfide bond" description="In form B" evidence="7">
    <location>
        <begin position="45"/>
        <end position="357"/>
    </location>
</feature>
<organism evidence="10 11">
    <name type="scientific">Dimorphilus gyrociliatus</name>
    <dbReference type="NCBI Taxonomy" id="2664684"/>
    <lineage>
        <taxon>Eukaryota</taxon>
        <taxon>Metazoa</taxon>
        <taxon>Spiralia</taxon>
        <taxon>Lophotrochozoa</taxon>
        <taxon>Annelida</taxon>
        <taxon>Polychaeta</taxon>
        <taxon>Polychaeta incertae sedis</taxon>
        <taxon>Dinophilidae</taxon>
        <taxon>Dimorphilus</taxon>
    </lineage>
</organism>
<feature type="glycosylation site" description="N-linked (GlcNAc...) asparagine" evidence="8">
    <location>
        <position position="273"/>
    </location>
</feature>
<comment type="catalytic activity">
    <reaction evidence="9">
        <text>a phenyl acetate + H2O = a phenol + acetate + H(+)</text>
        <dbReference type="Rhea" id="RHEA:17309"/>
        <dbReference type="ChEBI" id="CHEBI:15377"/>
        <dbReference type="ChEBI" id="CHEBI:15378"/>
        <dbReference type="ChEBI" id="CHEBI:30089"/>
        <dbReference type="ChEBI" id="CHEBI:33853"/>
        <dbReference type="ChEBI" id="CHEBI:140310"/>
        <dbReference type="EC" id="3.1.1.2"/>
    </reaction>
</comment>
<evidence type="ECO:0000256" key="1">
    <source>
        <dbReference type="ARBA" id="ARBA00008595"/>
    </source>
</evidence>
<feature type="binding site" evidence="6">
    <location>
        <position position="119"/>
    </location>
    <ligand>
        <name>Ca(2+)</name>
        <dbReference type="ChEBI" id="CHEBI:29108"/>
        <label>1</label>
        <note>catalytic</note>
    </ligand>
</feature>
<keyword evidence="6 9" id="KW-0479">Metal-binding</keyword>
<evidence type="ECO:0000256" key="4">
    <source>
        <dbReference type="ARBA" id="ARBA00023180"/>
    </source>
</evidence>
<dbReference type="Gene3D" id="2.120.10.30">
    <property type="entry name" value="TolB, C-terminal domain"/>
    <property type="match status" value="1"/>
</dbReference>
<feature type="binding site" evidence="6">
    <location>
        <position position="56"/>
    </location>
    <ligand>
        <name>Ca(2+)</name>
        <dbReference type="ChEBI" id="CHEBI:29108"/>
        <label>1</label>
        <note>catalytic</note>
    </ligand>
</feature>
<comment type="cofactor">
    <cofactor evidence="6 9">
        <name>Ca(2+)</name>
        <dbReference type="ChEBI" id="CHEBI:29108"/>
    </cofactor>
    <text evidence="6 9">Binds 2 calcium ions per subunit.</text>
</comment>
<dbReference type="PANTHER" id="PTHR11799:SF12">
    <property type="entry name" value="PARAOXONASE-RELATED"/>
    <property type="match status" value="1"/>
</dbReference>
<gene>
    <name evidence="10" type="ORF">DGYR_LOCUS14196</name>
</gene>
<dbReference type="OrthoDB" id="423498at2759"/>
<keyword evidence="4 8" id="KW-0325">Glycoprotein</keyword>
<comment type="caution">
    <text evidence="10">The sequence shown here is derived from an EMBL/GenBank/DDBJ whole genome shotgun (WGS) entry which is preliminary data.</text>
</comment>
<proteinExistence type="inferred from homology"/>
<comment type="PTM">
    <text evidence="8">Glycosylated.</text>
</comment>
<feature type="binding site" evidence="6">
    <location>
        <position position="227"/>
    </location>
    <ligand>
        <name>Ca(2+)</name>
        <dbReference type="ChEBI" id="CHEBI:29108"/>
        <label>1</label>
        <note>catalytic</note>
    </ligand>
</feature>
<dbReference type="InterPro" id="IPR011042">
    <property type="entry name" value="6-blade_b-propeller_TolB-like"/>
</dbReference>
<protein>
    <recommendedName>
        <fullName evidence="9">Paraoxonase</fullName>
        <ecNumber evidence="9">3.1.1.2</ecNumber>
    </recommendedName>
</protein>
<feature type="binding site" evidence="6">
    <location>
        <position position="272"/>
    </location>
    <ligand>
        <name>Ca(2+)</name>
        <dbReference type="ChEBI" id="CHEBI:29108"/>
        <label>1</label>
        <note>catalytic</note>
    </ligand>
</feature>
<keyword evidence="2 9" id="KW-0378">Hydrolase</keyword>
<accession>A0A7I8WFS2</accession>
<dbReference type="Proteomes" id="UP000549394">
    <property type="component" value="Unassembled WGS sequence"/>
</dbReference>
<dbReference type="AlphaFoldDB" id="A0A7I8WFS2"/>
<feature type="binding site" evidence="6">
    <location>
        <position position="172"/>
    </location>
    <ligand>
        <name>Ca(2+)</name>
        <dbReference type="ChEBI" id="CHEBI:29108"/>
        <label>1</label>
        <note>catalytic</note>
    </ligand>
</feature>
<reference evidence="10 11" key="1">
    <citation type="submission" date="2020-08" db="EMBL/GenBank/DDBJ databases">
        <authorList>
            <person name="Hejnol A."/>
        </authorList>
    </citation>
    <scope>NUCLEOTIDE SEQUENCE [LARGE SCALE GENOMIC DNA]</scope>
</reference>
<evidence type="ECO:0000256" key="3">
    <source>
        <dbReference type="ARBA" id="ARBA00023157"/>
    </source>
</evidence>